<dbReference type="InterPro" id="IPR017941">
    <property type="entry name" value="Rieske_2Fe-2S"/>
</dbReference>
<proteinExistence type="predicted"/>
<dbReference type="EMBL" id="MRCB01000020">
    <property type="protein sequence ID" value="OKH21448.1"/>
    <property type="molecule type" value="Genomic_DNA"/>
</dbReference>
<dbReference type="STRING" id="1921803.NIES593_15760"/>
<dbReference type="InterPro" id="IPR006311">
    <property type="entry name" value="TAT_signal"/>
</dbReference>
<evidence type="ECO:0000256" key="5">
    <source>
        <dbReference type="ARBA" id="ARBA00023157"/>
    </source>
</evidence>
<evidence type="ECO:0000256" key="7">
    <source>
        <dbReference type="SAM" id="Phobius"/>
    </source>
</evidence>
<dbReference type="Gene3D" id="2.102.10.10">
    <property type="entry name" value="Rieske [2Fe-2S] iron-sulphur domain"/>
    <property type="match status" value="1"/>
</dbReference>
<dbReference type="InterPro" id="IPR005805">
    <property type="entry name" value="Rieske_Fe-S_prot_C"/>
</dbReference>
<dbReference type="PRINTS" id="PR00162">
    <property type="entry name" value="RIESKE"/>
</dbReference>
<dbReference type="GO" id="GO:0016705">
    <property type="term" value="F:oxidoreductase activity, acting on paired donors, with incorporation or reduction of molecular oxygen"/>
    <property type="evidence" value="ECO:0007669"/>
    <property type="project" value="UniProtKB-ARBA"/>
</dbReference>
<keyword evidence="2" id="KW-0479">Metal-binding</keyword>
<dbReference type="PROSITE" id="PS51296">
    <property type="entry name" value="RIESKE"/>
    <property type="match status" value="1"/>
</dbReference>
<evidence type="ECO:0000313" key="10">
    <source>
        <dbReference type="Proteomes" id="UP000186868"/>
    </source>
</evidence>
<evidence type="ECO:0000256" key="1">
    <source>
        <dbReference type="ARBA" id="ARBA00022714"/>
    </source>
</evidence>
<dbReference type="PROSITE" id="PS51318">
    <property type="entry name" value="TAT"/>
    <property type="match status" value="1"/>
</dbReference>
<dbReference type="GO" id="GO:0046872">
    <property type="term" value="F:metal ion binding"/>
    <property type="evidence" value="ECO:0007669"/>
    <property type="project" value="UniProtKB-KW"/>
</dbReference>
<evidence type="ECO:0000256" key="6">
    <source>
        <dbReference type="ARBA" id="ARBA00034078"/>
    </source>
</evidence>
<accession>A0A1U7HD33</accession>
<dbReference type="Proteomes" id="UP000186868">
    <property type="component" value="Unassembled WGS sequence"/>
</dbReference>
<keyword evidence="10" id="KW-1185">Reference proteome</keyword>
<dbReference type="InterPro" id="IPR036922">
    <property type="entry name" value="Rieske_2Fe-2S_sf"/>
</dbReference>
<keyword evidence="7" id="KW-0472">Membrane</keyword>
<evidence type="ECO:0000256" key="3">
    <source>
        <dbReference type="ARBA" id="ARBA00023004"/>
    </source>
</evidence>
<dbReference type="InterPro" id="IPR014349">
    <property type="entry name" value="Rieske_Fe-S_prot"/>
</dbReference>
<dbReference type="GO" id="GO:0004497">
    <property type="term" value="F:monooxygenase activity"/>
    <property type="evidence" value="ECO:0007669"/>
    <property type="project" value="UniProtKB-ARBA"/>
</dbReference>
<dbReference type="OrthoDB" id="9767869at2"/>
<reference evidence="9 10" key="1">
    <citation type="submission" date="2016-11" db="EMBL/GenBank/DDBJ databases">
        <title>Draft Genome Sequences of Nine Cyanobacterial Strains from Diverse Habitats.</title>
        <authorList>
            <person name="Zhu T."/>
            <person name="Hou S."/>
            <person name="Lu X."/>
            <person name="Hess W.R."/>
        </authorList>
    </citation>
    <scope>NUCLEOTIDE SEQUENCE [LARGE SCALE GENOMIC DNA]</scope>
    <source>
        <strain evidence="9 10">NIES-593</strain>
    </source>
</reference>
<feature type="domain" description="Rieske" evidence="8">
    <location>
        <begin position="73"/>
        <end position="169"/>
    </location>
</feature>
<sequence length="185" mass="20544">MKNSTFPKNRRQFLIYMVAGTAGTVALGWLFPNLVKSQETELETLCSLFPYNSRCRNYLPGVQAIDNQGNPIDPPSLLAKAVPGIPVELEGLSKPTYLIITEKHQIAPYGIRPVCTHLGCTVDWKSERNRFVCPCHGSEYDAMGRVEKGPAKRPLPLVTVVVKQNQIRLVDRQPGVDPRGSRSSN</sequence>
<organism evidence="9 10">
    <name type="scientific">Hydrococcus rivularis NIES-593</name>
    <dbReference type="NCBI Taxonomy" id="1921803"/>
    <lineage>
        <taxon>Bacteria</taxon>
        <taxon>Bacillati</taxon>
        <taxon>Cyanobacteriota</taxon>
        <taxon>Cyanophyceae</taxon>
        <taxon>Pleurocapsales</taxon>
        <taxon>Hydrococcaceae</taxon>
        <taxon>Hydrococcus</taxon>
    </lineage>
</organism>
<dbReference type="RefSeq" id="WP_073600494.1">
    <property type="nucleotide sequence ID" value="NZ_MRCB01000020.1"/>
</dbReference>
<keyword evidence="7" id="KW-1133">Transmembrane helix</keyword>
<keyword evidence="1" id="KW-0001">2Fe-2S</keyword>
<dbReference type="Pfam" id="PF00355">
    <property type="entry name" value="Rieske"/>
    <property type="match status" value="1"/>
</dbReference>
<evidence type="ECO:0000313" key="9">
    <source>
        <dbReference type="EMBL" id="OKH21448.1"/>
    </source>
</evidence>
<keyword evidence="7" id="KW-0812">Transmembrane</keyword>
<dbReference type="SUPFAM" id="SSF50022">
    <property type="entry name" value="ISP domain"/>
    <property type="match status" value="1"/>
</dbReference>
<protein>
    <submittedName>
        <fullName evidence="9">(2Fe-2S)-binding protein</fullName>
    </submittedName>
</protein>
<feature type="transmembrane region" description="Helical" evidence="7">
    <location>
        <begin position="12"/>
        <end position="31"/>
    </location>
</feature>
<keyword evidence="5" id="KW-1015">Disulfide bond</keyword>
<gene>
    <name evidence="9" type="ORF">NIES593_15760</name>
</gene>
<dbReference type="PANTHER" id="PTHR10134">
    <property type="entry name" value="CYTOCHROME B-C1 COMPLEX SUBUNIT RIESKE, MITOCHONDRIAL"/>
    <property type="match status" value="1"/>
</dbReference>
<dbReference type="GO" id="GO:0016020">
    <property type="term" value="C:membrane"/>
    <property type="evidence" value="ECO:0007669"/>
    <property type="project" value="InterPro"/>
</dbReference>
<name>A0A1U7HD33_9CYAN</name>
<keyword evidence="3" id="KW-0408">Iron</keyword>
<evidence type="ECO:0000256" key="4">
    <source>
        <dbReference type="ARBA" id="ARBA00023014"/>
    </source>
</evidence>
<keyword evidence="4" id="KW-0411">Iron-sulfur</keyword>
<comment type="cofactor">
    <cofactor evidence="6">
        <name>[2Fe-2S] cluster</name>
        <dbReference type="ChEBI" id="CHEBI:190135"/>
    </cofactor>
</comment>
<dbReference type="GO" id="GO:0051537">
    <property type="term" value="F:2 iron, 2 sulfur cluster binding"/>
    <property type="evidence" value="ECO:0007669"/>
    <property type="project" value="UniProtKB-KW"/>
</dbReference>
<comment type="caution">
    <text evidence="9">The sequence shown here is derived from an EMBL/GenBank/DDBJ whole genome shotgun (WGS) entry which is preliminary data.</text>
</comment>
<dbReference type="AlphaFoldDB" id="A0A1U7HD33"/>
<evidence type="ECO:0000256" key="2">
    <source>
        <dbReference type="ARBA" id="ARBA00022723"/>
    </source>
</evidence>
<evidence type="ECO:0000259" key="8">
    <source>
        <dbReference type="PROSITE" id="PS51296"/>
    </source>
</evidence>